<dbReference type="InterPro" id="IPR002018">
    <property type="entry name" value="CarbesteraseB"/>
</dbReference>
<dbReference type="Pfam" id="PF00135">
    <property type="entry name" value="COesterase"/>
    <property type="match status" value="1"/>
</dbReference>
<sequence>MEIIVETRPGKLRGLLENGVAVFRGVPYAAPPFGELRFRAPEPPPPWEGVRDALANGPTAVRRGYRPPLDEILAEVAIPGEDCLNLNLWTPGLDGRRPVMVWIHGGSNRNGSNAVPLYDGSAFARDGVVMVAINYRLGVEGWASFPDAPDNRGLLDQIAALTWVRENIEAFGGDPDNVTVFGESAGAIDLGVLLGVPAARRLLNRAIIQSGGPAAAHRAAVSKATGQIARRLGVPATAAAFADVDEERLLDAQAAVMGKSGLAGGPQLGPVIDGELVAGPPEDNVDPEVEVLIGHTTEEYRLWFVPTGGVDRMGPLMARLAMLKMGVKGRVWRGYKALYPGAKPGEVFGLVLTDRLVRLANRRLAEGRPIGRTWLYEFAWRSPERDLGAAHAMEIPFVFDALAMPESRWMVGENPPQGLADEMHAAWVRFATTGEPGWPAWNPSTRPTMVFDADSAVVEDNRAEVHALWD</sequence>
<dbReference type="RefSeq" id="WP_184960153.1">
    <property type="nucleotide sequence ID" value="NZ_JACHIN010000002.1"/>
</dbReference>
<protein>
    <recommendedName>
        <fullName evidence="3">Carboxylic ester hydrolase</fullName>
        <ecNumber evidence="3">3.1.1.-</ecNumber>
    </recommendedName>
</protein>
<dbReference type="GO" id="GO:0016787">
    <property type="term" value="F:hydrolase activity"/>
    <property type="evidence" value="ECO:0007669"/>
    <property type="project" value="UniProtKB-KW"/>
</dbReference>
<dbReference type="SUPFAM" id="SSF53474">
    <property type="entry name" value="alpha/beta-Hydrolases"/>
    <property type="match status" value="1"/>
</dbReference>
<reference evidence="5 6" key="1">
    <citation type="submission" date="2020-08" db="EMBL/GenBank/DDBJ databases">
        <title>Genomic Encyclopedia of Type Strains, Phase IV (KMG-IV): sequencing the most valuable type-strain genomes for metagenomic binning, comparative biology and taxonomic classification.</title>
        <authorList>
            <person name="Goeker M."/>
        </authorList>
    </citation>
    <scope>NUCLEOTIDE SEQUENCE [LARGE SCALE GENOMIC DNA]</scope>
    <source>
        <strain evidence="5 6">DSM 45385</strain>
    </source>
</reference>
<dbReference type="EC" id="3.1.1.-" evidence="3"/>
<evidence type="ECO:0000313" key="5">
    <source>
        <dbReference type="EMBL" id="MBB5076651.1"/>
    </source>
</evidence>
<feature type="domain" description="Carboxylesterase type B" evidence="4">
    <location>
        <begin position="3"/>
        <end position="303"/>
    </location>
</feature>
<dbReference type="PROSITE" id="PS00122">
    <property type="entry name" value="CARBOXYLESTERASE_B_1"/>
    <property type="match status" value="1"/>
</dbReference>
<evidence type="ECO:0000256" key="3">
    <source>
        <dbReference type="RuleBase" id="RU361235"/>
    </source>
</evidence>
<dbReference type="PANTHER" id="PTHR11559">
    <property type="entry name" value="CARBOXYLESTERASE"/>
    <property type="match status" value="1"/>
</dbReference>
<comment type="caution">
    <text evidence="5">The sequence shown here is derived from an EMBL/GenBank/DDBJ whole genome shotgun (WGS) entry which is preliminary data.</text>
</comment>
<keyword evidence="2 3" id="KW-0378">Hydrolase</keyword>
<dbReference type="InterPro" id="IPR019826">
    <property type="entry name" value="Carboxylesterase_B_AS"/>
</dbReference>
<name>A0A7W7ZZF3_9ACTN</name>
<proteinExistence type="inferred from homology"/>
<evidence type="ECO:0000259" key="4">
    <source>
        <dbReference type="Pfam" id="PF00135"/>
    </source>
</evidence>
<evidence type="ECO:0000256" key="2">
    <source>
        <dbReference type="ARBA" id="ARBA00022801"/>
    </source>
</evidence>
<keyword evidence="6" id="KW-1185">Reference proteome</keyword>
<dbReference type="Gene3D" id="3.40.50.1820">
    <property type="entry name" value="alpha/beta hydrolase"/>
    <property type="match status" value="1"/>
</dbReference>
<organism evidence="5 6">
    <name type="scientific">Nonomuraea endophytica</name>
    <dbReference type="NCBI Taxonomy" id="714136"/>
    <lineage>
        <taxon>Bacteria</taxon>
        <taxon>Bacillati</taxon>
        <taxon>Actinomycetota</taxon>
        <taxon>Actinomycetes</taxon>
        <taxon>Streptosporangiales</taxon>
        <taxon>Streptosporangiaceae</taxon>
        <taxon>Nonomuraea</taxon>
    </lineage>
</organism>
<accession>A0A7W7ZZF3</accession>
<gene>
    <name evidence="5" type="ORF">HNR40_002115</name>
</gene>
<dbReference type="EMBL" id="JACHIN010000002">
    <property type="protein sequence ID" value="MBB5076651.1"/>
    <property type="molecule type" value="Genomic_DNA"/>
</dbReference>
<comment type="similarity">
    <text evidence="1 3">Belongs to the type-B carboxylesterase/lipase family.</text>
</comment>
<dbReference type="Proteomes" id="UP000568380">
    <property type="component" value="Unassembled WGS sequence"/>
</dbReference>
<dbReference type="AlphaFoldDB" id="A0A7W7ZZF3"/>
<evidence type="ECO:0000313" key="6">
    <source>
        <dbReference type="Proteomes" id="UP000568380"/>
    </source>
</evidence>
<dbReference type="InterPro" id="IPR029058">
    <property type="entry name" value="AB_hydrolase_fold"/>
</dbReference>
<dbReference type="InterPro" id="IPR050309">
    <property type="entry name" value="Type-B_Carboxylest/Lipase"/>
</dbReference>
<evidence type="ECO:0000256" key="1">
    <source>
        <dbReference type="ARBA" id="ARBA00005964"/>
    </source>
</evidence>